<dbReference type="EC" id="6.1.1.19" evidence="8"/>
<feature type="domain" description="DALR anticodon binding" evidence="10">
    <location>
        <begin position="474"/>
        <end position="591"/>
    </location>
</feature>
<dbReference type="GO" id="GO:0005524">
    <property type="term" value="F:ATP binding"/>
    <property type="evidence" value="ECO:0007669"/>
    <property type="project" value="UniProtKB-UniRule"/>
</dbReference>
<evidence type="ECO:0000256" key="1">
    <source>
        <dbReference type="ARBA" id="ARBA00005594"/>
    </source>
</evidence>
<dbReference type="SUPFAM" id="SSF47323">
    <property type="entry name" value="Anticodon-binding domain of a subclass of class I aminoacyl-tRNA synthetases"/>
    <property type="match status" value="1"/>
</dbReference>
<dbReference type="InterPro" id="IPR014729">
    <property type="entry name" value="Rossmann-like_a/b/a_fold"/>
</dbReference>
<comment type="caution">
    <text evidence="12">The sequence shown here is derived from an EMBL/GenBank/DDBJ whole genome shotgun (WGS) entry which is preliminary data.</text>
</comment>
<dbReference type="GO" id="GO:0006420">
    <property type="term" value="P:arginyl-tRNA aminoacylation"/>
    <property type="evidence" value="ECO:0007669"/>
    <property type="project" value="UniProtKB-UniRule"/>
</dbReference>
<feature type="short sequence motif" description="'HIGH' region" evidence="8">
    <location>
        <begin position="141"/>
        <end position="151"/>
    </location>
</feature>
<evidence type="ECO:0000313" key="13">
    <source>
        <dbReference type="Proteomes" id="UP000229916"/>
    </source>
</evidence>
<evidence type="ECO:0000256" key="7">
    <source>
        <dbReference type="ARBA" id="ARBA00049339"/>
    </source>
</evidence>
<evidence type="ECO:0000256" key="4">
    <source>
        <dbReference type="ARBA" id="ARBA00022840"/>
    </source>
</evidence>
<keyword evidence="2 8" id="KW-0436">Ligase</keyword>
<protein>
    <recommendedName>
        <fullName evidence="8">Arginine--tRNA ligase</fullName>
        <ecNumber evidence="8">6.1.1.19</ecNumber>
    </recommendedName>
    <alternativeName>
        <fullName evidence="8">Arginyl-tRNA synthetase</fullName>
        <shortName evidence="8">ArgRS</shortName>
    </alternativeName>
</protein>
<dbReference type="PRINTS" id="PR01038">
    <property type="entry name" value="TRNASYNTHARG"/>
</dbReference>
<evidence type="ECO:0000256" key="5">
    <source>
        <dbReference type="ARBA" id="ARBA00022917"/>
    </source>
</evidence>
<evidence type="ECO:0000256" key="3">
    <source>
        <dbReference type="ARBA" id="ARBA00022741"/>
    </source>
</evidence>
<dbReference type="PANTHER" id="PTHR11956">
    <property type="entry name" value="ARGINYL-TRNA SYNTHETASE"/>
    <property type="match status" value="1"/>
</dbReference>
<dbReference type="InterPro" id="IPR001278">
    <property type="entry name" value="Arg-tRNA-ligase"/>
</dbReference>
<dbReference type="SUPFAM" id="SSF55190">
    <property type="entry name" value="Arginyl-tRNA synthetase (ArgRS), N-terminal 'additional' domain"/>
    <property type="match status" value="1"/>
</dbReference>
<dbReference type="SMART" id="SM00836">
    <property type="entry name" value="DALR_1"/>
    <property type="match status" value="1"/>
</dbReference>
<keyword evidence="4 8" id="KW-0067">ATP-binding</keyword>
<dbReference type="InterPro" id="IPR035684">
    <property type="entry name" value="ArgRS_core"/>
</dbReference>
<dbReference type="GO" id="GO:0004814">
    <property type="term" value="F:arginine-tRNA ligase activity"/>
    <property type="evidence" value="ECO:0007669"/>
    <property type="project" value="UniProtKB-UniRule"/>
</dbReference>
<sequence>MENSSELTISFQIKQAILQSLSGVFSSQRAGLHMEDIHLEHPADENHGDFATNLALAFLKKNSSQLAKENIKNPLELAQAISQKIKLDFIKKIEVVKPGFINFWLTEDFLFCQLEEAIAKKGNYGRREANGQKIMVEFAHPNTHKLFHIGHLRNITLGESICRILEFGGYTIFRTNYQGDVGMHIAKCLWAIINTENYREEINELKTLDQKINFLGQAYTVGNKAYETDEKAKIEIHRINEKIYTRDREIYVLWKQTRQWSLDYFDRIYRRLYTSFNRLYFESEVWESGKKIVLMFLKKGVFEKSEGAIIFRGEKYGLHNRVFINSQGLPTYEAKDMGLGNLQFNDWQADRYIHIVGPEQSGYFEVVFKALEFVKPEMKGKEYHRSYGWVRLKEGKMSSRAGNVVTGESLLEEAEIKLSSNFKFDFKEQDKERILEEIAIGAVKYSMLKYSPETEFVFDMQESISLDGNSGPYLQYTHARCLSVLEKAKLGNDLQKTGLKFERLEAAEKAILRKIYLFPEVVYDAAQRLSPNIICNYLYDLAQKYNLFYNEYPILRAEKKIKIFRVKLTLAVNQLLENGLFLLGIKAPEKM</sequence>
<comment type="subcellular location">
    <subcellularLocation>
        <location evidence="8">Cytoplasm</location>
    </subcellularLocation>
</comment>
<dbReference type="Gene3D" id="3.40.50.620">
    <property type="entry name" value="HUPs"/>
    <property type="match status" value="1"/>
</dbReference>
<reference evidence="13" key="1">
    <citation type="submission" date="2017-09" db="EMBL/GenBank/DDBJ databases">
        <title>Depth-based differentiation of microbial function through sediment-hosted aquifers and enrichment of novel symbionts in the deep terrestrial subsurface.</title>
        <authorList>
            <person name="Probst A.J."/>
            <person name="Ladd B."/>
            <person name="Jarett J.K."/>
            <person name="Geller-Mcgrath D.E."/>
            <person name="Sieber C.M.K."/>
            <person name="Emerson J.B."/>
            <person name="Anantharaman K."/>
            <person name="Thomas B.C."/>
            <person name="Malmstrom R."/>
            <person name="Stieglmeier M."/>
            <person name="Klingl A."/>
            <person name="Woyke T."/>
            <person name="Ryan C.M."/>
            <person name="Banfield J.F."/>
        </authorList>
    </citation>
    <scope>NUCLEOTIDE SEQUENCE [LARGE SCALE GENOMIC DNA]</scope>
</reference>
<name>A0A2M7ALY5_UNCKA</name>
<dbReference type="Gene3D" id="3.30.1360.70">
    <property type="entry name" value="Arginyl tRNA synthetase N-terminal domain"/>
    <property type="match status" value="1"/>
</dbReference>
<evidence type="ECO:0000313" key="12">
    <source>
        <dbReference type="EMBL" id="PIU68402.1"/>
    </source>
</evidence>
<dbReference type="GO" id="GO:0005737">
    <property type="term" value="C:cytoplasm"/>
    <property type="evidence" value="ECO:0007669"/>
    <property type="project" value="UniProtKB-SubCell"/>
</dbReference>
<evidence type="ECO:0000256" key="6">
    <source>
        <dbReference type="ARBA" id="ARBA00023146"/>
    </source>
</evidence>
<dbReference type="InterPro" id="IPR036695">
    <property type="entry name" value="Arg-tRNA-synth_N_sf"/>
</dbReference>
<feature type="domain" description="Arginyl tRNA synthetase N-terminal" evidence="11">
    <location>
        <begin position="11"/>
        <end position="105"/>
    </location>
</feature>
<dbReference type="CDD" id="cd07956">
    <property type="entry name" value="Anticodon_Ia_Arg"/>
    <property type="match status" value="1"/>
</dbReference>
<keyword evidence="5 8" id="KW-0648">Protein biosynthesis</keyword>
<evidence type="ECO:0000256" key="2">
    <source>
        <dbReference type="ARBA" id="ARBA00022598"/>
    </source>
</evidence>
<proteinExistence type="inferred from homology"/>
<dbReference type="Pfam" id="PF00750">
    <property type="entry name" value="tRNA-synt_1d"/>
    <property type="match status" value="1"/>
</dbReference>
<evidence type="ECO:0000256" key="9">
    <source>
        <dbReference type="RuleBase" id="RU363038"/>
    </source>
</evidence>
<dbReference type="Pfam" id="PF03485">
    <property type="entry name" value="Arg_tRNA_synt_N"/>
    <property type="match status" value="1"/>
</dbReference>
<keyword evidence="6 8" id="KW-0030">Aminoacyl-tRNA synthetase</keyword>
<dbReference type="Pfam" id="PF05746">
    <property type="entry name" value="DALR_1"/>
    <property type="match status" value="1"/>
</dbReference>
<keyword evidence="3 8" id="KW-0547">Nucleotide-binding</keyword>
<dbReference type="NCBIfam" id="TIGR00456">
    <property type="entry name" value="argS"/>
    <property type="match status" value="1"/>
</dbReference>
<dbReference type="SMART" id="SM01016">
    <property type="entry name" value="Arg_tRNA_synt_N"/>
    <property type="match status" value="1"/>
</dbReference>
<evidence type="ECO:0000259" key="10">
    <source>
        <dbReference type="SMART" id="SM00836"/>
    </source>
</evidence>
<dbReference type="FunFam" id="1.10.730.10:FF:000006">
    <property type="entry name" value="Arginyl-tRNA synthetase 2, mitochondrial"/>
    <property type="match status" value="1"/>
</dbReference>
<dbReference type="Gene3D" id="1.10.730.10">
    <property type="entry name" value="Isoleucyl-tRNA Synthetase, Domain 1"/>
    <property type="match status" value="1"/>
</dbReference>
<comment type="catalytic activity">
    <reaction evidence="7 8">
        <text>tRNA(Arg) + L-arginine + ATP = L-arginyl-tRNA(Arg) + AMP + diphosphate</text>
        <dbReference type="Rhea" id="RHEA:20301"/>
        <dbReference type="Rhea" id="RHEA-COMP:9658"/>
        <dbReference type="Rhea" id="RHEA-COMP:9673"/>
        <dbReference type="ChEBI" id="CHEBI:30616"/>
        <dbReference type="ChEBI" id="CHEBI:32682"/>
        <dbReference type="ChEBI" id="CHEBI:33019"/>
        <dbReference type="ChEBI" id="CHEBI:78442"/>
        <dbReference type="ChEBI" id="CHEBI:78513"/>
        <dbReference type="ChEBI" id="CHEBI:456215"/>
        <dbReference type="EC" id="6.1.1.19"/>
    </reaction>
</comment>
<organism evidence="12 13">
    <name type="scientific">candidate division WWE3 bacterium CG06_land_8_20_14_3_00_42_16</name>
    <dbReference type="NCBI Taxonomy" id="1975083"/>
    <lineage>
        <taxon>Bacteria</taxon>
        <taxon>Katanobacteria</taxon>
    </lineage>
</organism>
<keyword evidence="8" id="KW-0963">Cytoplasm</keyword>
<comment type="similarity">
    <text evidence="1 8 9">Belongs to the class-I aminoacyl-tRNA synthetase family.</text>
</comment>
<dbReference type="InterPro" id="IPR009080">
    <property type="entry name" value="tRNAsynth_Ia_anticodon-bd"/>
</dbReference>
<dbReference type="Proteomes" id="UP000229916">
    <property type="component" value="Unassembled WGS sequence"/>
</dbReference>
<dbReference type="AlphaFoldDB" id="A0A2M7ALY5"/>
<dbReference type="InterPro" id="IPR005148">
    <property type="entry name" value="Arg-tRNA-synth_N"/>
</dbReference>
<dbReference type="HAMAP" id="MF_00123">
    <property type="entry name" value="Arg_tRNA_synth"/>
    <property type="match status" value="1"/>
</dbReference>
<dbReference type="SUPFAM" id="SSF52374">
    <property type="entry name" value="Nucleotidylyl transferase"/>
    <property type="match status" value="1"/>
</dbReference>
<evidence type="ECO:0000259" key="11">
    <source>
        <dbReference type="SMART" id="SM01016"/>
    </source>
</evidence>
<comment type="subunit">
    <text evidence="8">Monomer.</text>
</comment>
<evidence type="ECO:0000256" key="8">
    <source>
        <dbReference type="HAMAP-Rule" id="MF_00123"/>
    </source>
</evidence>
<dbReference type="PANTHER" id="PTHR11956:SF5">
    <property type="entry name" value="ARGININE--TRNA LIGASE, CYTOPLASMIC"/>
    <property type="match status" value="1"/>
</dbReference>
<dbReference type="InterPro" id="IPR008909">
    <property type="entry name" value="DALR_anticod-bd"/>
</dbReference>
<gene>
    <name evidence="8 12" type="primary">argS</name>
    <name evidence="12" type="ORF">COS81_04105</name>
</gene>
<accession>A0A2M7ALY5</accession>
<dbReference type="EMBL" id="PEWD01000078">
    <property type="protein sequence ID" value="PIU68402.1"/>
    <property type="molecule type" value="Genomic_DNA"/>
</dbReference>